<dbReference type="Proteomes" id="UP000323886">
    <property type="component" value="Unassembled WGS sequence"/>
</dbReference>
<dbReference type="EMBL" id="VWPL01000007">
    <property type="protein sequence ID" value="KAA5602375.1"/>
    <property type="molecule type" value="Genomic_DNA"/>
</dbReference>
<evidence type="ECO:0000313" key="3">
    <source>
        <dbReference type="Proteomes" id="UP000323886"/>
    </source>
</evidence>
<evidence type="ECO:0000313" key="2">
    <source>
        <dbReference type="EMBL" id="KAA5602375.1"/>
    </source>
</evidence>
<dbReference type="OrthoDB" id="188354at2"/>
<gene>
    <name evidence="2" type="ORF">F1193_05590</name>
</gene>
<dbReference type="InterPro" id="IPR013494">
    <property type="entry name" value="CHP02678"/>
</dbReference>
<comment type="caution">
    <text evidence="2">The sequence shown here is derived from an EMBL/GenBank/DDBJ whole genome shotgun (WGS) entry which is preliminary data.</text>
</comment>
<evidence type="ECO:0000256" key="1">
    <source>
        <dbReference type="SAM" id="MobiDB-lite"/>
    </source>
</evidence>
<organism evidence="2 3">
    <name type="scientific">Blastochloris sulfoviridis</name>
    <dbReference type="NCBI Taxonomy" id="50712"/>
    <lineage>
        <taxon>Bacteria</taxon>
        <taxon>Pseudomonadati</taxon>
        <taxon>Pseudomonadota</taxon>
        <taxon>Alphaproteobacteria</taxon>
        <taxon>Hyphomicrobiales</taxon>
        <taxon>Blastochloridaceae</taxon>
        <taxon>Blastochloris</taxon>
    </lineage>
</organism>
<protein>
    <submittedName>
        <fullName evidence="2">TIGR02678 family protein</fullName>
    </submittedName>
</protein>
<dbReference type="Pfam" id="PF09661">
    <property type="entry name" value="DUF2398"/>
    <property type="match status" value="1"/>
</dbReference>
<feature type="region of interest" description="Disordered" evidence="1">
    <location>
        <begin position="1"/>
        <end position="24"/>
    </location>
</feature>
<sequence>MSSDRRADRTSRDIRERQQEAERDEFRTAARSLLMTPLMSPTHQDFTVVRRHAGPLRDWFARETGWILHVEREGARLYKRPADLTDATRGLPGYGRGRYVLLCLACAVLERADPQITLHLLGDRVLKLSVDPVLAGCGYSFTLGTQNERRDLVAVCRTLLDLGVLQRVAGDEESFVQAGRDHGDALYDVHRRALAGMLAAVRGPSTWAAGDAPATLDERLHALADEHVADSEEARRTALRHRIARQLLDDPVIYVECLEPQTRAYFVNQRGAMAARLCEATGLMPEQRAEGLALTDETGSLTDVAMPAEGTDAHVTLLVAEYLARRAKDGHRAFEALPEQDIAHFLGEARERFGRYWRRSAREPGSERELAAIAIERLEKLRLVARDANGVQARPALVRFALGEADIQLFGDARRSHDAPGLKTP</sequence>
<dbReference type="RefSeq" id="WP_150096700.1">
    <property type="nucleotide sequence ID" value="NZ_VWPL01000007.1"/>
</dbReference>
<reference evidence="2 3" key="1">
    <citation type="submission" date="2019-09" db="EMBL/GenBank/DDBJ databases">
        <title>Draft Whole-Genome sequence of Blastochloris sulfoviridis DSM 729.</title>
        <authorList>
            <person name="Meyer T.E."/>
            <person name="Kyndt J.A."/>
        </authorList>
    </citation>
    <scope>NUCLEOTIDE SEQUENCE [LARGE SCALE GENOMIC DNA]</scope>
    <source>
        <strain evidence="2 3">DSM 729</strain>
    </source>
</reference>
<dbReference type="AlphaFoldDB" id="A0A5M6I3K2"/>
<accession>A0A5M6I3K2</accession>
<name>A0A5M6I3K2_9HYPH</name>
<proteinExistence type="predicted"/>
<dbReference type="NCBIfam" id="TIGR02678">
    <property type="entry name" value="TIGR02678 family protein"/>
    <property type="match status" value="1"/>
</dbReference>
<keyword evidence="3" id="KW-1185">Reference proteome</keyword>